<proteinExistence type="predicted"/>
<evidence type="ECO:0000313" key="2">
    <source>
        <dbReference type="Proteomes" id="UP000218944"/>
    </source>
</evidence>
<evidence type="ECO:0000313" key="1">
    <source>
        <dbReference type="EMBL" id="PAU45295.1"/>
    </source>
</evidence>
<dbReference type="EMBL" id="NSJV01000569">
    <property type="protein sequence ID" value="PAU45295.1"/>
    <property type="molecule type" value="Genomic_DNA"/>
</dbReference>
<reference evidence="1 2" key="1">
    <citation type="submission" date="2017-08" db="EMBL/GenBank/DDBJ databases">
        <title>Genome sequence of Streptomyces albireticuli NRRL B-1670.</title>
        <authorList>
            <person name="Graham D.E."/>
            <person name="Mahan K.M."/>
            <person name="Klingeman D.M."/>
            <person name="Hettich R.L."/>
            <person name="Parry R.J."/>
            <person name="Spain J.C."/>
        </authorList>
    </citation>
    <scope>NUCLEOTIDE SEQUENCE [LARGE SCALE GENOMIC DNA]</scope>
    <source>
        <strain evidence="1 2">NRRL B-1670</strain>
    </source>
</reference>
<comment type="caution">
    <text evidence="1">The sequence shown here is derived from an EMBL/GenBank/DDBJ whole genome shotgun (WGS) entry which is preliminary data.</text>
</comment>
<organism evidence="1 2">
    <name type="scientific">Streptomyces albireticuli</name>
    <dbReference type="NCBI Taxonomy" id="1940"/>
    <lineage>
        <taxon>Bacteria</taxon>
        <taxon>Bacillati</taxon>
        <taxon>Actinomycetota</taxon>
        <taxon>Actinomycetes</taxon>
        <taxon>Kitasatosporales</taxon>
        <taxon>Streptomycetaceae</taxon>
        <taxon>Streptomyces</taxon>
    </lineage>
</organism>
<accession>A0A2A2D1A6</accession>
<dbReference type="Proteomes" id="UP000218944">
    <property type="component" value="Unassembled WGS sequence"/>
</dbReference>
<protein>
    <submittedName>
        <fullName evidence="1">Uncharacterized protein</fullName>
    </submittedName>
</protein>
<gene>
    <name evidence="1" type="ORF">CK936_30240</name>
</gene>
<sequence>MAMLQISNRLQTRLFGLVGVLDEVIHQERAIPGVHCAVAAEFEELVRELVRCAVLADREAGATWATIGEPLGISAEAARHRYGHVRLIWPPPRNPDEEPESESS</sequence>
<keyword evidence="2" id="KW-1185">Reference proteome</keyword>
<dbReference type="AlphaFoldDB" id="A0A2A2D1A6"/>
<name>A0A2A2D1A6_9ACTN</name>